<evidence type="ECO:0000313" key="2">
    <source>
        <dbReference type="EMBL" id="KAH0773822.1"/>
    </source>
</evidence>
<dbReference type="EMBL" id="JAIVGD010000005">
    <property type="protein sequence ID" value="KAH0773822.1"/>
    <property type="molecule type" value="Genomic_DNA"/>
</dbReference>
<feature type="signal peptide" evidence="1">
    <location>
        <begin position="1"/>
        <end position="19"/>
    </location>
</feature>
<keyword evidence="1" id="KW-0732">Signal</keyword>
<keyword evidence="3" id="KW-1185">Reference proteome</keyword>
<evidence type="ECO:0000256" key="1">
    <source>
        <dbReference type="SAM" id="SignalP"/>
    </source>
</evidence>
<dbReference type="PROSITE" id="PS51257">
    <property type="entry name" value="PROKAR_LIPOPROTEIN"/>
    <property type="match status" value="1"/>
</dbReference>
<evidence type="ECO:0000313" key="3">
    <source>
        <dbReference type="Proteomes" id="UP000826656"/>
    </source>
</evidence>
<gene>
    <name evidence="2" type="ORF">KY290_010959</name>
</gene>
<name>A0ABQ7W1V0_SOLTU</name>
<comment type="caution">
    <text evidence="2">The sequence shown here is derived from an EMBL/GenBank/DDBJ whole genome shotgun (WGS) entry which is preliminary data.</text>
</comment>
<proteinExistence type="predicted"/>
<protein>
    <submittedName>
        <fullName evidence="2">Uncharacterized protein</fullName>
    </submittedName>
</protein>
<feature type="chain" id="PRO_5046930051" evidence="1">
    <location>
        <begin position="20"/>
        <end position="52"/>
    </location>
</feature>
<dbReference type="Proteomes" id="UP000826656">
    <property type="component" value="Unassembled WGS sequence"/>
</dbReference>
<accession>A0ABQ7W1V0</accession>
<organism evidence="2 3">
    <name type="scientific">Solanum tuberosum</name>
    <name type="common">Potato</name>
    <dbReference type="NCBI Taxonomy" id="4113"/>
    <lineage>
        <taxon>Eukaryota</taxon>
        <taxon>Viridiplantae</taxon>
        <taxon>Streptophyta</taxon>
        <taxon>Embryophyta</taxon>
        <taxon>Tracheophyta</taxon>
        <taxon>Spermatophyta</taxon>
        <taxon>Magnoliopsida</taxon>
        <taxon>eudicotyledons</taxon>
        <taxon>Gunneridae</taxon>
        <taxon>Pentapetalae</taxon>
        <taxon>asterids</taxon>
        <taxon>lamiids</taxon>
        <taxon>Solanales</taxon>
        <taxon>Solanaceae</taxon>
        <taxon>Solanoideae</taxon>
        <taxon>Solaneae</taxon>
        <taxon>Solanum</taxon>
    </lineage>
</organism>
<reference evidence="2 3" key="1">
    <citation type="journal article" date="2021" name="bioRxiv">
        <title>Chromosome-scale and haplotype-resolved genome assembly of a tetraploid potato cultivar.</title>
        <authorList>
            <person name="Sun H."/>
            <person name="Jiao W.-B."/>
            <person name="Krause K."/>
            <person name="Campoy J.A."/>
            <person name="Goel M."/>
            <person name="Folz-Donahue K."/>
            <person name="Kukat C."/>
            <person name="Huettel B."/>
            <person name="Schneeberger K."/>
        </authorList>
    </citation>
    <scope>NUCLEOTIDE SEQUENCE [LARGE SCALE GENOMIC DNA]</scope>
    <source>
        <strain evidence="2">SolTubOtavaFocal</strain>
        <tissue evidence="2">Leaves</tissue>
    </source>
</reference>
<sequence>MGYRSKLGWFLTGIGVAGCLPEIAQLFEVVVDCASFELAGCFVGAWGSLIAH</sequence>